<dbReference type="EMBL" id="JALQCW010000065">
    <property type="protein sequence ID" value="MCK9800450.1"/>
    <property type="molecule type" value="Genomic_DNA"/>
</dbReference>
<sequence length="201" mass="21846">MSVWAWLGVVSLDRENIGALPAMGKAAVGLLLALLVLAVGYGVFLAVPLVQLDQRRAEEVALKQQFAAKALQGANLERYQEQLQVMATDFAVLVGQLPSDSEIPGVLEDITRVGLGNGLVFEAFKVQPGVPRPFYLELPIRITLSGAYHDLAAFVSGVASLPRIITLHDFEIEPLEPGNGSRLRMSIQARTYRYSDRGESS</sequence>
<reference evidence="2 3" key="2">
    <citation type="journal article" date="2023" name="Plant Pathol.">
        <title>Dismantling and reorganizing Pseudomonas marginalis sensu#lato.</title>
        <authorList>
            <person name="Sawada H."/>
            <person name="Fujikawa T."/>
            <person name="Satou M."/>
        </authorList>
    </citation>
    <scope>NUCLEOTIDE SEQUENCE [LARGE SCALE GENOMIC DNA]</scope>
    <source>
        <strain evidence="2 3">MAFF 302030</strain>
    </source>
</reference>
<reference evidence="2 3" key="1">
    <citation type="journal article" date="2022" name="Int. J. Syst. Evol. Microbiol.">
        <title>Pseudomonas aegrilactucae sp. nov. and Pseudomonas morbosilactucae sp. nov., pathogens causing bacterial rot of lettuce in Japan.</title>
        <authorList>
            <person name="Sawada H."/>
            <person name="Fujikawa T."/>
            <person name="Satou M."/>
        </authorList>
    </citation>
    <scope>NUCLEOTIDE SEQUENCE [LARGE SCALE GENOMIC DNA]</scope>
    <source>
        <strain evidence="2 3">MAFF 302030</strain>
    </source>
</reference>
<dbReference type="PANTHER" id="PTHR39555:SF1">
    <property type="entry name" value="TYPE IV PILUS INNER MEMBRANE COMPONENT PILO"/>
    <property type="match status" value="1"/>
</dbReference>
<evidence type="ECO:0000313" key="2">
    <source>
        <dbReference type="EMBL" id="MCK9800450.1"/>
    </source>
</evidence>
<organism evidence="2 3">
    <name type="scientific">Pseudomonas morbosilactucae</name>
    <dbReference type="NCBI Taxonomy" id="2938197"/>
    <lineage>
        <taxon>Bacteria</taxon>
        <taxon>Pseudomonadati</taxon>
        <taxon>Pseudomonadota</taxon>
        <taxon>Gammaproteobacteria</taxon>
        <taxon>Pseudomonadales</taxon>
        <taxon>Pseudomonadaceae</taxon>
        <taxon>Pseudomonas</taxon>
    </lineage>
</organism>
<dbReference type="Gene3D" id="1.10.287.540">
    <property type="entry name" value="Helix hairpin bin"/>
    <property type="match status" value="1"/>
</dbReference>
<evidence type="ECO:0000256" key="1">
    <source>
        <dbReference type="SAM" id="Phobius"/>
    </source>
</evidence>
<dbReference type="InterPro" id="IPR007445">
    <property type="entry name" value="PilO"/>
</dbReference>
<keyword evidence="1" id="KW-0812">Transmembrane</keyword>
<dbReference type="Pfam" id="PF04350">
    <property type="entry name" value="PilO"/>
    <property type="match status" value="1"/>
</dbReference>
<dbReference type="RefSeq" id="WP_268266291.1">
    <property type="nucleotide sequence ID" value="NZ_JALQCW010000065.1"/>
</dbReference>
<comment type="caution">
    <text evidence="2">The sequence shown here is derived from an EMBL/GenBank/DDBJ whole genome shotgun (WGS) entry which is preliminary data.</text>
</comment>
<dbReference type="PIRSF" id="PIRSF016482">
    <property type="entry name" value="PilO"/>
    <property type="match status" value="1"/>
</dbReference>
<dbReference type="GO" id="GO:0043107">
    <property type="term" value="P:type IV pilus-dependent motility"/>
    <property type="evidence" value="ECO:0007669"/>
    <property type="project" value="InterPro"/>
</dbReference>
<dbReference type="Proteomes" id="UP001155059">
    <property type="component" value="Unassembled WGS sequence"/>
</dbReference>
<gene>
    <name evidence="2" type="ORF">M1B34_22870</name>
</gene>
<protein>
    <submittedName>
        <fullName evidence="2">Type 4a pilus biogenesis protein PilO</fullName>
    </submittedName>
</protein>
<keyword evidence="1" id="KW-1133">Transmembrane helix</keyword>
<proteinExistence type="predicted"/>
<dbReference type="PANTHER" id="PTHR39555">
    <property type="entry name" value="FIMBRIAL ASSEMBLY PROTEIN PILO-LIKE PROTEIN-RELATED"/>
    <property type="match status" value="1"/>
</dbReference>
<name>A0A9X2C861_9PSED</name>
<dbReference type="Gene3D" id="3.30.70.60">
    <property type="match status" value="1"/>
</dbReference>
<keyword evidence="1" id="KW-0472">Membrane</keyword>
<accession>A0A9X2C861</accession>
<feature type="transmembrane region" description="Helical" evidence="1">
    <location>
        <begin position="26"/>
        <end position="47"/>
    </location>
</feature>
<evidence type="ECO:0000313" key="3">
    <source>
        <dbReference type="Proteomes" id="UP001155059"/>
    </source>
</evidence>
<dbReference type="AlphaFoldDB" id="A0A9X2C861"/>
<dbReference type="GO" id="GO:0043683">
    <property type="term" value="P:type IV pilus assembly"/>
    <property type="evidence" value="ECO:0007669"/>
    <property type="project" value="InterPro"/>
</dbReference>
<dbReference type="InterPro" id="IPR014717">
    <property type="entry name" value="Transl_elong_EF1B/ribsomal_bS6"/>
</dbReference>